<dbReference type="InterPro" id="IPR050400">
    <property type="entry name" value="Bact_Cytoskel_RodZ"/>
</dbReference>
<proteinExistence type="predicted"/>
<evidence type="ECO:0000259" key="3">
    <source>
        <dbReference type="SMART" id="SM00530"/>
    </source>
</evidence>
<dbReference type="Gene3D" id="1.10.260.40">
    <property type="entry name" value="lambda repressor-like DNA-binding domains"/>
    <property type="match status" value="1"/>
</dbReference>
<sequence length="396" mass="39570">MSEPQHPTPFGAHKGGQSGSQAGALPGSQPENAASAGSTAPGGIQQAASLDSVAAVGARLTQLREGKNWSLDDVSARLKVSPQKLRALESGDLSLFPDRNFATGIVRSYAKIMGADPAPFTAALRHANGPVEQNLSLPASSGAGLPRGRVSVPLGSSPRRRSWLWGVAAVIVAVIALAMWHTGGDSAAWFARLKASANGATQATNTDTSASSAVAATDEATANTGSVASGDAAEAPANAAEVQAGTQAGAQPMPSPLGTNALPASSSTITAVQGAATRAQSASAPVTVPLANAVKPAPSANAAGTASATASVGSGANELELKVAKDSWFSVRQKDGKEVFSGLVKADSVQRVAGDAPFKITVGNRAGLDSLTFDGQPVDPAKFGPAKGNVARFSLP</sequence>
<keyword evidence="2" id="KW-0472">Membrane</keyword>
<protein>
    <submittedName>
        <fullName evidence="4">Membrane protein</fullName>
    </submittedName>
</protein>
<dbReference type="Pfam" id="PF13464">
    <property type="entry name" value="RodZ_C"/>
    <property type="match status" value="1"/>
</dbReference>
<dbReference type="AlphaFoldDB" id="A0A226WV65"/>
<evidence type="ECO:0000256" key="1">
    <source>
        <dbReference type="SAM" id="MobiDB-lite"/>
    </source>
</evidence>
<dbReference type="RefSeq" id="WP_089163830.1">
    <property type="nucleotide sequence ID" value="NZ_MTHB01000206.1"/>
</dbReference>
<evidence type="ECO:0000313" key="5">
    <source>
        <dbReference type="Proteomes" id="UP000214720"/>
    </source>
</evidence>
<name>A0A226WV65_CABSO</name>
<reference evidence="5" key="1">
    <citation type="submission" date="2017-01" db="EMBL/GenBank/DDBJ databases">
        <title>Genome Analysis of Deinococcus marmoris KOPRI26562.</title>
        <authorList>
            <person name="Kim J.H."/>
            <person name="Oh H.-M."/>
        </authorList>
    </citation>
    <scope>NUCLEOTIDE SEQUENCE [LARGE SCALE GENOMIC DNA]</scope>
    <source>
        <strain evidence="5">PAMC 26633</strain>
    </source>
</reference>
<dbReference type="Pfam" id="PF13413">
    <property type="entry name" value="HTH_25"/>
    <property type="match status" value="1"/>
</dbReference>
<dbReference type="OrthoDB" id="8561330at2"/>
<feature type="region of interest" description="Disordered" evidence="1">
    <location>
        <begin position="1"/>
        <end position="44"/>
    </location>
</feature>
<keyword evidence="2" id="KW-1133">Transmembrane helix</keyword>
<dbReference type="Proteomes" id="UP000214720">
    <property type="component" value="Unassembled WGS sequence"/>
</dbReference>
<organism evidence="4 5">
    <name type="scientific">Caballeronia sordidicola</name>
    <name type="common">Burkholderia sordidicola</name>
    <dbReference type="NCBI Taxonomy" id="196367"/>
    <lineage>
        <taxon>Bacteria</taxon>
        <taxon>Pseudomonadati</taxon>
        <taxon>Pseudomonadota</taxon>
        <taxon>Betaproteobacteria</taxon>
        <taxon>Burkholderiales</taxon>
        <taxon>Burkholderiaceae</taxon>
        <taxon>Caballeronia</taxon>
    </lineage>
</organism>
<dbReference type="SUPFAM" id="SSF47413">
    <property type="entry name" value="lambda repressor-like DNA-binding domains"/>
    <property type="match status" value="1"/>
</dbReference>
<feature type="compositionally biased region" description="Low complexity" evidence="1">
    <location>
        <begin position="225"/>
        <end position="244"/>
    </location>
</feature>
<feature type="transmembrane region" description="Helical" evidence="2">
    <location>
        <begin position="163"/>
        <end position="180"/>
    </location>
</feature>
<dbReference type="GO" id="GO:0003677">
    <property type="term" value="F:DNA binding"/>
    <property type="evidence" value="ECO:0007669"/>
    <property type="project" value="InterPro"/>
</dbReference>
<dbReference type="EMBL" id="MTHB01000206">
    <property type="protein sequence ID" value="OXC74710.1"/>
    <property type="molecule type" value="Genomic_DNA"/>
</dbReference>
<evidence type="ECO:0000313" key="4">
    <source>
        <dbReference type="EMBL" id="OXC74710.1"/>
    </source>
</evidence>
<feature type="compositionally biased region" description="Polar residues" evidence="1">
    <location>
        <begin position="29"/>
        <end position="38"/>
    </location>
</feature>
<dbReference type="PANTHER" id="PTHR34475:SF1">
    <property type="entry name" value="CYTOSKELETON PROTEIN RODZ"/>
    <property type="match status" value="1"/>
</dbReference>
<dbReference type="SMART" id="SM00530">
    <property type="entry name" value="HTH_XRE"/>
    <property type="match status" value="1"/>
</dbReference>
<accession>A0A226WV65</accession>
<dbReference type="PANTHER" id="PTHR34475">
    <property type="match status" value="1"/>
</dbReference>
<evidence type="ECO:0000256" key="2">
    <source>
        <dbReference type="SAM" id="Phobius"/>
    </source>
</evidence>
<dbReference type="CDD" id="cd00093">
    <property type="entry name" value="HTH_XRE"/>
    <property type="match status" value="1"/>
</dbReference>
<keyword evidence="2" id="KW-0812">Transmembrane</keyword>
<dbReference type="InterPro" id="IPR001387">
    <property type="entry name" value="Cro/C1-type_HTH"/>
</dbReference>
<comment type="caution">
    <text evidence="4">The sequence shown here is derived from an EMBL/GenBank/DDBJ whole genome shotgun (WGS) entry which is preliminary data.</text>
</comment>
<feature type="region of interest" description="Disordered" evidence="1">
    <location>
        <begin position="225"/>
        <end position="262"/>
    </location>
</feature>
<dbReference type="InterPro" id="IPR025194">
    <property type="entry name" value="RodZ-like_C"/>
</dbReference>
<feature type="domain" description="HTH cro/C1-type" evidence="3">
    <location>
        <begin position="59"/>
        <end position="120"/>
    </location>
</feature>
<dbReference type="InterPro" id="IPR010982">
    <property type="entry name" value="Lambda_DNA-bd_dom_sf"/>
</dbReference>
<gene>
    <name evidence="4" type="ORF">BSU04_30955</name>
</gene>